<dbReference type="InterPro" id="IPR005502">
    <property type="entry name" value="Ribosyl_crysJ1"/>
</dbReference>
<name>A0A176RVV5_9GAMM</name>
<evidence type="ECO:0000313" key="3">
    <source>
        <dbReference type="Proteomes" id="UP000076962"/>
    </source>
</evidence>
<feature type="binding site" evidence="1">
    <location>
        <position position="201"/>
    </location>
    <ligand>
        <name>Mg(2+)</name>
        <dbReference type="ChEBI" id="CHEBI:18420"/>
        <label>1</label>
    </ligand>
</feature>
<comment type="cofactor">
    <cofactor evidence="1">
        <name>Mg(2+)</name>
        <dbReference type="ChEBI" id="CHEBI:18420"/>
    </cofactor>
    <text evidence="1">Binds 2 magnesium ions per subunit.</text>
</comment>
<feature type="binding site" evidence="1">
    <location>
        <position position="202"/>
    </location>
    <ligand>
        <name>Mg(2+)</name>
        <dbReference type="ChEBI" id="CHEBI:18420"/>
        <label>1</label>
    </ligand>
</feature>
<dbReference type="PATRIC" id="fig|1003181.4.peg.5868"/>
<dbReference type="AlphaFoldDB" id="A0A176RVV5"/>
<keyword evidence="2" id="KW-0326">Glycosidase</keyword>
<keyword evidence="1" id="KW-0460">Magnesium</keyword>
<dbReference type="EC" id="3.2.2.19" evidence="2"/>
<dbReference type="PANTHER" id="PTHR16222:SF12">
    <property type="entry name" value="ADP-RIBOSYLGLYCOHYDROLASE-RELATED"/>
    <property type="match status" value="1"/>
</dbReference>
<organism evidence="2 3">
    <name type="scientific">Candidatus Thiomargarita nelsonii</name>
    <dbReference type="NCBI Taxonomy" id="1003181"/>
    <lineage>
        <taxon>Bacteria</taxon>
        <taxon>Pseudomonadati</taxon>
        <taxon>Pseudomonadota</taxon>
        <taxon>Gammaproteobacteria</taxon>
        <taxon>Thiotrichales</taxon>
        <taxon>Thiotrichaceae</taxon>
        <taxon>Thiomargarita</taxon>
    </lineage>
</organism>
<keyword evidence="1" id="KW-0479">Metal-binding</keyword>
<dbReference type="SUPFAM" id="SSF101478">
    <property type="entry name" value="ADP-ribosylglycohydrolase"/>
    <property type="match status" value="1"/>
</dbReference>
<dbReference type="Proteomes" id="UP000076962">
    <property type="component" value="Unassembled WGS sequence"/>
</dbReference>
<dbReference type="GO" id="GO:0003875">
    <property type="term" value="F:ADP-ribosylarginine hydrolase activity"/>
    <property type="evidence" value="ECO:0007669"/>
    <property type="project" value="UniProtKB-EC"/>
</dbReference>
<keyword evidence="2" id="KW-0378">Hydrolase</keyword>
<protein>
    <submittedName>
        <fullName evidence="2">ADP-ribosylation/crystallin J1</fullName>
        <ecNumber evidence="2">3.2.2.19</ecNumber>
    </submittedName>
</protein>
<dbReference type="GO" id="GO:0046872">
    <property type="term" value="F:metal ion binding"/>
    <property type="evidence" value="ECO:0007669"/>
    <property type="project" value="UniProtKB-KW"/>
</dbReference>
<feature type="binding site" evidence="1">
    <location>
        <position position="199"/>
    </location>
    <ligand>
        <name>Mg(2+)</name>
        <dbReference type="ChEBI" id="CHEBI:18420"/>
        <label>1</label>
    </ligand>
</feature>
<dbReference type="Gene3D" id="1.10.4080.10">
    <property type="entry name" value="ADP-ribosylation/Crystallin J1"/>
    <property type="match status" value="1"/>
</dbReference>
<dbReference type="PANTHER" id="PTHR16222">
    <property type="entry name" value="ADP-RIBOSYLGLYCOHYDROLASE"/>
    <property type="match status" value="1"/>
</dbReference>
<dbReference type="InterPro" id="IPR050792">
    <property type="entry name" value="ADP-ribosylglycohydrolase"/>
</dbReference>
<dbReference type="EMBL" id="LUTY01002626">
    <property type="protein sequence ID" value="OAD19890.1"/>
    <property type="molecule type" value="Genomic_DNA"/>
</dbReference>
<dbReference type="InterPro" id="IPR036705">
    <property type="entry name" value="Ribosyl_crysJ1_sf"/>
</dbReference>
<dbReference type="Pfam" id="PF03747">
    <property type="entry name" value="ADP_ribosyl_GH"/>
    <property type="match status" value="1"/>
</dbReference>
<evidence type="ECO:0000256" key="1">
    <source>
        <dbReference type="PIRSR" id="PIRSR605502-1"/>
    </source>
</evidence>
<reference evidence="2 3" key="1">
    <citation type="submission" date="2016-05" db="EMBL/GenBank/DDBJ databases">
        <title>Single-cell genome of chain-forming Candidatus Thiomargarita nelsonii and comparison to other large sulfur-oxidizing bacteria.</title>
        <authorList>
            <person name="Winkel M."/>
            <person name="Salman V."/>
            <person name="Woyke T."/>
            <person name="Schulz-Vogt H."/>
            <person name="Richter M."/>
            <person name="Flood B."/>
            <person name="Bailey J."/>
            <person name="Amann R."/>
            <person name="Mussmann M."/>
        </authorList>
    </citation>
    <scope>NUCLEOTIDE SEQUENCE [LARGE SCALE GENOMIC DNA]</scope>
    <source>
        <strain evidence="2 3">THI036</strain>
    </source>
</reference>
<gene>
    <name evidence="2" type="ORF">THIOM_004446</name>
</gene>
<keyword evidence="3" id="KW-1185">Reference proteome</keyword>
<accession>A0A176RVV5</accession>
<evidence type="ECO:0000313" key="2">
    <source>
        <dbReference type="EMBL" id="OAD19890.1"/>
    </source>
</evidence>
<sequence>MALCLAESLIESHGFDPKDQMERYYRWAHSETGYMSSRPKSFGFGQTFISSLLKYRQTGNPYPGMINPKRAGNGCIMRLASIPIFFYPDKEKIIHYSGESAKTTHGMSESIYASRLFGKMLFEALSGKDKEYILFHNEPEAEAPNNIKQIALGAYKDKNEDQIESTFFAGKCLEAALWCFLHTENYKEAVLKAVNLGGDADSTAAVCGQIAGAYYGLKNIPSRWLNTIAKSEMIMNMAERLCESRQRQAQEIAPT</sequence>
<proteinExistence type="predicted"/>
<comment type="caution">
    <text evidence="2">The sequence shown here is derived from an EMBL/GenBank/DDBJ whole genome shotgun (WGS) entry which is preliminary data.</text>
</comment>